<dbReference type="CDD" id="cd04301">
    <property type="entry name" value="NAT_SF"/>
    <property type="match status" value="1"/>
</dbReference>
<dbReference type="InterPro" id="IPR000182">
    <property type="entry name" value="GNAT_dom"/>
</dbReference>
<accession>A0A9X2CHQ7</accession>
<evidence type="ECO:0000313" key="3">
    <source>
        <dbReference type="Proteomes" id="UP001139293"/>
    </source>
</evidence>
<dbReference type="RefSeq" id="WP_248951302.1">
    <property type="nucleotide sequence ID" value="NZ_JAKILB010000013.1"/>
</dbReference>
<evidence type="ECO:0000259" key="1">
    <source>
        <dbReference type="PROSITE" id="PS51186"/>
    </source>
</evidence>
<sequence length="152" mass="17015">MEIFHATIEDAESLLELQRVAYQSEAELHNDFDIPPLTQTLDELKADFEKKTILKVVDNGKLLASGQARLEAGSCHIGRMAVWPELHGKGVGSKLLSSLETVFPEAKRVELFTGEFSASNLAMYKRRGYSEFKTAKLGKTRVVFLERNLKSS</sequence>
<dbReference type="Proteomes" id="UP001139293">
    <property type="component" value="Unassembled WGS sequence"/>
</dbReference>
<evidence type="ECO:0000313" key="2">
    <source>
        <dbReference type="EMBL" id="MCL1140266.1"/>
    </source>
</evidence>
<dbReference type="Pfam" id="PF00583">
    <property type="entry name" value="Acetyltransf_1"/>
    <property type="match status" value="1"/>
</dbReference>
<dbReference type="SUPFAM" id="SSF55729">
    <property type="entry name" value="Acyl-CoA N-acyltransferases (Nat)"/>
    <property type="match status" value="1"/>
</dbReference>
<dbReference type="PROSITE" id="PS51186">
    <property type="entry name" value="GNAT"/>
    <property type="match status" value="1"/>
</dbReference>
<dbReference type="Gene3D" id="3.40.630.30">
    <property type="match status" value="1"/>
</dbReference>
<dbReference type="EMBL" id="JAKILB010000013">
    <property type="protein sequence ID" value="MCL1140266.1"/>
    <property type="molecule type" value="Genomic_DNA"/>
</dbReference>
<reference evidence="2" key="1">
    <citation type="submission" date="2022-01" db="EMBL/GenBank/DDBJ databases">
        <title>Whole genome-based taxonomy of the Shewanellaceae.</title>
        <authorList>
            <person name="Martin-Rodriguez A.J."/>
        </authorList>
    </citation>
    <scope>NUCLEOTIDE SEQUENCE</scope>
    <source>
        <strain evidence="2">KCTC 23973</strain>
    </source>
</reference>
<keyword evidence="3" id="KW-1185">Reference proteome</keyword>
<gene>
    <name evidence="2" type="ORF">L2740_17155</name>
</gene>
<protein>
    <submittedName>
        <fullName evidence="2">GNAT family N-acetyltransferase</fullName>
    </submittedName>
</protein>
<dbReference type="GO" id="GO:0016747">
    <property type="term" value="F:acyltransferase activity, transferring groups other than amino-acyl groups"/>
    <property type="evidence" value="ECO:0007669"/>
    <property type="project" value="InterPro"/>
</dbReference>
<comment type="caution">
    <text evidence="2">The sequence shown here is derived from an EMBL/GenBank/DDBJ whole genome shotgun (WGS) entry which is preliminary data.</text>
</comment>
<name>A0A9X2CHQ7_9GAMM</name>
<dbReference type="AlphaFoldDB" id="A0A9X2CHQ7"/>
<dbReference type="InterPro" id="IPR016181">
    <property type="entry name" value="Acyl_CoA_acyltransferase"/>
</dbReference>
<organism evidence="2 3">
    <name type="scientific">Shewanella pneumatophori</name>
    <dbReference type="NCBI Taxonomy" id="314092"/>
    <lineage>
        <taxon>Bacteria</taxon>
        <taxon>Pseudomonadati</taxon>
        <taxon>Pseudomonadota</taxon>
        <taxon>Gammaproteobacteria</taxon>
        <taxon>Alteromonadales</taxon>
        <taxon>Shewanellaceae</taxon>
        <taxon>Shewanella</taxon>
    </lineage>
</organism>
<proteinExistence type="predicted"/>
<feature type="domain" description="N-acetyltransferase" evidence="1">
    <location>
        <begin position="1"/>
        <end position="150"/>
    </location>
</feature>